<feature type="region of interest" description="Disordered" evidence="1">
    <location>
        <begin position="39"/>
        <end position="75"/>
    </location>
</feature>
<accession>A0A941F8V1</accession>
<protein>
    <submittedName>
        <fullName evidence="2">Uncharacterized protein</fullName>
    </submittedName>
</protein>
<dbReference type="AlphaFoldDB" id="A0A941F8V1"/>
<organism evidence="2 3">
    <name type="scientific">Streptomyces tuirus</name>
    <dbReference type="NCBI Taxonomy" id="68278"/>
    <lineage>
        <taxon>Bacteria</taxon>
        <taxon>Bacillati</taxon>
        <taxon>Actinomycetota</taxon>
        <taxon>Actinomycetes</taxon>
        <taxon>Kitasatosporales</taxon>
        <taxon>Streptomycetaceae</taxon>
        <taxon>Streptomyces</taxon>
    </lineage>
</organism>
<evidence type="ECO:0000256" key="1">
    <source>
        <dbReference type="SAM" id="MobiDB-lite"/>
    </source>
</evidence>
<evidence type="ECO:0000313" key="3">
    <source>
        <dbReference type="Proteomes" id="UP000682308"/>
    </source>
</evidence>
<dbReference type="EMBL" id="JAGTPG010000001">
    <property type="protein sequence ID" value="MBR8638589.1"/>
    <property type="molecule type" value="Genomic_DNA"/>
</dbReference>
<proteinExistence type="predicted"/>
<evidence type="ECO:0000313" key="2">
    <source>
        <dbReference type="EMBL" id="MBR8638589.1"/>
    </source>
</evidence>
<name>A0A941F8V1_9ACTN</name>
<reference evidence="2 3" key="1">
    <citation type="submission" date="2021-04" db="EMBL/GenBank/DDBJ databases">
        <title>Characterization of the biosynthetic gene cluster of new lipopeptides with antitumor activity in the genome of the marine Streptomyces PHM034.</title>
        <authorList>
            <person name="Ceniceros A."/>
            <person name="Canedo L."/>
            <person name="Mendez C."/>
            <person name="Olano C."/>
            <person name="Schleissner C."/>
            <person name="Cuevas C."/>
            <person name="De La Calle F."/>
            <person name="Salas J.A."/>
        </authorList>
    </citation>
    <scope>NUCLEOTIDE SEQUENCE [LARGE SCALE GENOMIC DNA]</scope>
    <source>
        <strain evidence="2 3">PHM034</strain>
    </source>
</reference>
<feature type="compositionally biased region" description="Low complexity" evidence="1">
    <location>
        <begin position="64"/>
        <end position="75"/>
    </location>
</feature>
<comment type="caution">
    <text evidence="2">The sequence shown here is derived from an EMBL/GenBank/DDBJ whole genome shotgun (WGS) entry which is preliminary data.</text>
</comment>
<gene>
    <name evidence="2" type="ORF">KEF29_03065</name>
</gene>
<dbReference type="Proteomes" id="UP000682308">
    <property type="component" value="Unassembled WGS sequence"/>
</dbReference>
<keyword evidence="3" id="KW-1185">Reference proteome</keyword>
<sequence length="75" mass="8148">MPRIKLANWYGDKAPGEELDVDDTRLKAMHRDGMVAEVIGQEQGTGLQPAPPAAVNAESEPEQAEPAPQAGRKRR</sequence>